<evidence type="ECO:0000313" key="2">
    <source>
        <dbReference type="EMBL" id="KAK2086151.1"/>
    </source>
</evidence>
<accession>A0ABQ9TNC0</accession>
<protein>
    <recommendedName>
        <fullName evidence="4">Pyrroline-5-carboxylate reductase catalytic N-terminal domain-containing protein</fullName>
    </recommendedName>
</protein>
<sequence>MSEHTPEGPRSSPQIGNLEYSSGPRGATDGQCLGRSSVLRPRQRRNRDLSTGVGRRESWTGGPLVLTPSSVSRARAERVLAAARRRELRTMSVGFIGAGQLACALARGFTAAGKRMEAGGGFAGSPGSRVPSFPPHSMNE</sequence>
<reference evidence="2 3" key="1">
    <citation type="submission" date="2023-05" db="EMBL/GenBank/DDBJ databases">
        <title>B98-5 Cell Line De Novo Hybrid Assembly: An Optical Mapping Approach.</title>
        <authorList>
            <person name="Kananen K."/>
            <person name="Auerbach J.A."/>
            <person name="Kautto E."/>
            <person name="Blachly J.S."/>
        </authorList>
    </citation>
    <scope>NUCLEOTIDE SEQUENCE [LARGE SCALE GENOMIC DNA]</scope>
    <source>
        <strain evidence="2">B95-8</strain>
        <tissue evidence="2">Cell line</tissue>
    </source>
</reference>
<evidence type="ECO:0008006" key="4">
    <source>
        <dbReference type="Google" id="ProtNLM"/>
    </source>
</evidence>
<proteinExistence type="predicted"/>
<gene>
    <name evidence="2" type="ORF">P7K49_035576</name>
</gene>
<dbReference type="EMBL" id="JASSZA010000020">
    <property type="protein sequence ID" value="KAK2086151.1"/>
    <property type="molecule type" value="Genomic_DNA"/>
</dbReference>
<evidence type="ECO:0000256" key="1">
    <source>
        <dbReference type="SAM" id="MobiDB-lite"/>
    </source>
</evidence>
<evidence type="ECO:0000313" key="3">
    <source>
        <dbReference type="Proteomes" id="UP001266305"/>
    </source>
</evidence>
<organism evidence="2 3">
    <name type="scientific">Saguinus oedipus</name>
    <name type="common">Cotton-top tamarin</name>
    <name type="synonym">Oedipomidas oedipus</name>
    <dbReference type="NCBI Taxonomy" id="9490"/>
    <lineage>
        <taxon>Eukaryota</taxon>
        <taxon>Metazoa</taxon>
        <taxon>Chordata</taxon>
        <taxon>Craniata</taxon>
        <taxon>Vertebrata</taxon>
        <taxon>Euteleostomi</taxon>
        <taxon>Mammalia</taxon>
        <taxon>Eutheria</taxon>
        <taxon>Euarchontoglires</taxon>
        <taxon>Primates</taxon>
        <taxon>Haplorrhini</taxon>
        <taxon>Platyrrhini</taxon>
        <taxon>Cebidae</taxon>
        <taxon>Callitrichinae</taxon>
        <taxon>Saguinus</taxon>
    </lineage>
</organism>
<name>A0ABQ9TNC0_SAGOE</name>
<keyword evidence="3" id="KW-1185">Reference proteome</keyword>
<feature type="region of interest" description="Disordered" evidence="1">
    <location>
        <begin position="1"/>
        <end position="65"/>
    </location>
</feature>
<comment type="caution">
    <text evidence="2">The sequence shown here is derived from an EMBL/GenBank/DDBJ whole genome shotgun (WGS) entry which is preliminary data.</text>
</comment>
<dbReference type="Proteomes" id="UP001266305">
    <property type="component" value="Unassembled WGS sequence"/>
</dbReference>
<feature type="region of interest" description="Disordered" evidence="1">
    <location>
        <begin position="117"/>
        <end position="140"/>
    </location>
</feature>